<dbReference type="KEGG" id="vni:VIBNI_B0431"/>
<evidence type="ECO:0000313" key="1">
    <source>
        <dbReference type="EMBL" id="CCO60245.1"/>
    </source>
</evidence>
<reference evidence="1 2" key="1">
    <citation type="journal article" date="2013" name="ISME J.">
        <title>Comparative genomics of pathogenic lineages of Vibrio nigripulchritudo identifies virulence-associated traits.</title>
        <authorList>
            <person name="Goudenege D."/>
            <person name="Labreuche Y."/>
            <person name="Krin E."/>
            <person name="Ansquer D."/>
            <person name="Mangenot S."/>
            <person name="Calteau A."/>
            <person name="Medigue C."/>
            <person name="Mazel D."/>
            <person name="Polz M.F."/>
            <person name="Le Roux F."/>
        </authorList>
    </citation>
    <scope>NUCLEOTIDE SEQUENCE [LARGE SCALE GENOMIC DNA]</scope>
    <source>
        <strain evidence="2">SnF1</strain>
    </source>
</reference>
<accession>U4KBL2</accession>
<name>U4KBL2_9VIBR</name>
<dbReference type="EMBL" id="FO203527">
    <property type="protein sequence ID" value="CCO60245.1"/>
    <property type="molecule type" value="Genomic_DNA"/>
</dbReference>
<organism evidence="1 2">
    <name type="scientific">Vibrio nigripulchritudo</name>
    <dbReference type="NCBI Taxonomy" id="28173"/>
    <lineage>
        <taxon>Bacteria</taxon>
        <taxon>Pseudomonadati</taxon>
        <taxon>Pseudomonadota</taxon>
        <taxon>Gammaproteobacteria</taxon>
        <taxon>Vibrionales</taxon>
        <taxon>Vibrionaceae</taxon>
        <taxon>Vibrio</taxon>
    </lineage>
</organism>
<evidence type="ECO:0000313" key="2">
    <source>
        <dbReference type="Proteomes" id="UP000016895"/>
    </source>
</evidence>
<protein>
    <submittedName>
        <fullName evidence="1">Uncharacterized protein</fullName>
    </submittedName>
</protein>
<sequence length="62" mass="7157">MCNHSIFPIPNLGRKISLLFKIKYHSLTNISDARSNSRKGNLTELNQVYLYGLLIIECGRYE</sequence>
<gene>
    <name evidence="1" type="ORF">VIBNI_B0431</name>
</gene>
<dbReference type="Proteomes" id="UP000016895">
    <property type="component" value="Chromosome 2"/>
</dbReference>
<dbReference type="AlphaFoldDB" id="U4KBL2"/>
<keyword evidence="2" id="KW-1185">Reference proteome</keyword>
<proteinExistence type="predicted"/>
<dbReference type="STRING" id="28173.VIBNI_B0431"/>